<evidence type="ECO:0000259" key="2">
    <source>
        <dbReference type="PROSITE" id="PS50943"/>
    </source>
</evidence>
<evidence type="ECO:0000256" key="1">
    <source>
        <dbReference type="ARBA" id="ARBA00023125"/>
    </source>
</evidence>
<protein>
    <submittedName>
        <fullName evidence="3">Helix-turn-helix XRE-family like protein</fullName>
    </submittedName>
</protein>
<dbReference type="GO" id="GO:0003677">
    <property type="term" value="F:DNA binding"/>
    <property type="evidence" value="ECO:0007669"/>
    <property type="project" value="UniProtKB-KW"/>
</dbReference>
<dbReference type="PANTHER" id="PTHR46797">
    <property type="entry name" value="HTH-TYPE TRANSCRIPTIONAL REGULATOR"/>
    <property type="match status" value="1"/>
</dbReference>
<sequence>MVLNIKRVREEKGMTQEQLAEKAYVNRSLLNQLETGKLKNTSINTLQKIADTLNCKITELFI</sequence>
<dbReference type="InterPro" id="IPR050807">
    <property type="entry name" value="TransReg_Diox_bact_type"/>
</dbReference>
<dbReference type="InterPro" id="IPR001387">
    <property type="entry name" value="Cro/C1-type_HTH"/>
</dbReference>
<dbReference type="GO" id="GO:0003700">
    <property type="term" value="F:DNA-binding transcription factor activity"/>
    <property type="evidence" value="ECO:0007669"/>
    <property type="project" value="TreeGrafter"/>
</dbReference>
<dbReference type="Gene3D" id="1.10.260.40">
    <property type="entry name" value="lambda repressor-like DNA-binding domains"/>
    <property type="match status" value="1"/>
</dbReference>
<dbReference type="Pfam" id="PF01381">
    <property type="entry name" value="HTH_3"/>
    <property type="match status" value="1"/>
</dbReference>
<dbReference type="InterPro" id="IPR010982">
    <property type="entry name" value="Lambda_DNA-bd_dom_sf"/>
</dbReference>
<feature type="domain" description="HTH cro/C1-type" evidence="2">
    <location>
        <begin position="5"/>
        <end position="60"/>
    </location>
</feature>
<dbReference type="SMART" id="SM00530">
    <property type="entry name" value="HTH_XRE"/>
    <property type="match status" value="1"/>
</dbReference>
<dbReference type="SUPFAM" id="SSF47413">
    <property type="entry name" value="lambda repressor-like DNA-binding domains"/>
    <property type="match status" value="1"/>
</dbReference>
<dbReference type="PROSITE" id="PS50943">
    <property type="entry name" value="HTH_CROC1"/>
    <property type="match status" value="1"/>
</dbReference>
<name>A0A8S5NEL6_9CAUD</name>
<dbReference type="CDD" id="cd00093">
    <property type="entry name" value="HTH_XRE"/>
    <property type="match status" value="1"/>
</dbReference>
<dbReference type="PANTHER" id="PTHR46797:SF1">
    <property type="entry name" value="METHYLPHOSPHONATE SYNTHASE"/>
    <property type="match status" value="1"/>
</dbReference>
<evidence type="ECO:0000313" key="3">
    <source>
        <dbReference type="EMBL" id="DAD92892.1"/>
    </source>
</evidence>
<dbReference type="EMBL" id="BK015148">
    <property type="protein sequence ID" value="DAD92892.1"/>
    <property type="molecule type" value="Genomic_DNA"/>
</dbReference>
<organism evidence="3">
    <name type="scientific">Siphoviridae sp. ctxzZ3</name>
    <dbReference type="NCBI Taxonomy" id="2826523"/>
    <lineage>
        <taxon>Viruses</taxon>
        <taxon>Duplodnaviria</taxon>
        <taxon>Heunggongvirae</taxon>
        <taxon>Uroviricota</taxon>
        <taxon>Caudoviricetes</taxon>
    </lineage>
</organism>
<proteinExistence type="predicted"/>
<reference evidence="3" key="1">
    <citation type="journal article" date="2021" name="Proc. Natl. Acad. Sci. U.S.A.">
        <title>A Catalog of Tens of Thousands of Viruses from Human Metagenomes Reveals Hidden Associations with Chronic Diseases.</title>
        <authorList>
            <person name="Tisza M.J."/>
            <person name="Buck C.B."/>
        </authorList>
    </citation>
    <scope>NUCLEOTIDE SEQUENCE</scope>
    <source>
        <strain evidence="3">CtxzZ3</strain>
    </source>
</reference>
<accession>A0A8S5NEL6</accession>
<keyword evidence="1" id="KW-0238">DNA-binding</keyword>